<reference evidence="1" key="1">
    <citation type="submission" date="2023-01" db="EMBL/GenBank/DDBJ databases">
        <authorList>
            <person name="Sprotte S."/>
            <person name="Brinks E."/>
        </authorList>
    </citation>
    <scope>NUCLEOTIDE SEQUENCE</scope>
</reference>
<proteinExistence type="predicted"/>
<organism evidence="1">
    <name type="scientific">Enterocloster phage PMBT24</name>
    <dbReference type="NCBI Taxonomy" id="3025413"/>
    <lineage>
        <taxon>Viruses</taxon>
        <taxon>Duplodnaviria</taxon>
        <taxon>Heunggongvirae</taxon>
        <taxon>Uroviricota</taxon>
        <taxon>Caudoviricetes</taxon>
    </lineage>
</organism>
<sequence length="182" mass="19497">MANTILVLTRVAADNVDAYNRSAIATTDVMNGALLTLETGLSTAPGKPFVFNATPLADVNAHKQYWMACAPEVNTLTDGTLIYKGINNDPRSFTNPANIEFDVFAVQIGDIVQLSAPFFVANFDPGTVTGATVVEYDAVNNGMVAKVAATESYEGIQFKIIKSFPFVVGSESVPGWLLERVN</sequence>
<name>A0AAT9TRZ3_9CAUD</name>
<accession>A0AAT9TRZ3</accession>
<dbReference type="EMBL" id="OQ326496">
    <property type="protein sequence ID" value="WDQ45546.1"/>
    <property type="molecule type" value="Genomic_DNA"/>
</dbReference>
<reference evidence="1" key="2">
    <citation type="journal article" date="2024" name="Heliyon">
        <title>Complete genome sequence of the novel virulent phage PMBT24 infecting Enterocloster bolteae from the human gut.</title>
        <authorList>
            <person name="Sprotte S."/>
            <person name="Brinks E."/>
            <person name="Neve H."/>
            <person name="Franz C.M.A.P."/>
        </authorList>
    </citation>
    <scope>NUCLEOTIDE SEQUENCE</scope>
</reference>
<evidence type="ECO:0000313" key="1">
    <source>
        <dbReference type="EMBL" id="WDQ45546.1"/>
    </source>
</evidence>
<protein>
    <submittedName>
        <fullName evidence="1">Uncharacterized protein</fullName>
    </submittedName>
</protein>